<accession>A0ABU9GMN3</accession>
<keyword evidence="6" id="KW-1185">Reference proteome</keyword>
<evidence type="ECO:0000256" key="1">
    <source>
        <dbReference type="ARBA" id="ARBA00001946"/>
    </source>
</evidence>
<comment type="cofactor">
    <cofactor evidence="1">
        <name>Mg(2+)</name>
        <dbReference type="ChEBI" id="CHEBI:18420"/>
    </cofactor>
</comment>
<dbReference type="PRINTS" id="PR00502">
    <property type="entry name" value="NUDIXFAMILY"/>
</dbReference>
<protein>
    <submittedName>
        <fullName evidence="5">NUDIX domain-containing protein</fullName>
    </submittedName>
</protein>
<reference evidence="5 6" key="1">
    <citation type="submission" date="2024-02" db="EMBL/GenBank/DDBJ databases">
        <title>Bacteria isolated from the canopy kelp, Nereocystis luetkeana.</title>
        <authorList>
            <person name="Pfister C.A."/>
            <person name="Younker I.T."/>
            <person name="Light S.H."/>
        </authorList>
    </citation>
    <scope>NUCLEOTIDE SEQUENCE [LARGE SCALE GENOMIC DNA]</scope>
    <source>
        <strain evidence="5 6">TI.1.05</strain>
    </source>
</reference>
<dbReference type="RefSeq" id="WP_341596575.1">
    <property type="nucleotide sequence ID" value="NZ_JBAKAZ010000007.1"/>
</dbReference>
<evidence type="ECO:0000259" key="4">
    <source>
        <dbReference type="PROSITE" id="PS51462"/>
    </source>
</evidence>
<feature type="domain" description="Nudix hydrolase" evidence="4">
    <location>
        <begin position="26"/>
        <end position="167"/>
    </location>
</feature>
<dbReference type="InterPro" id="IPR000086">
    <property type="entry name" value="NUDIX_hydrolase_dom"/>
</dbReference>
<comment type="caution">
    <text evidence="5">The sequence shown here is derived from an EMBL/GenBank/DDBJ whole genome shotgun (WGS) entry which is preliminary data.</text>
</comment>
<name>A0ABU9GMN3_9GAMM</name>
<dbReference type="PROSITE" id="PS00893">
    <property type="entry name" value="NUDIX_BOX"/>
    <property type="match status" value="1"/>
</dbReference>
<evidence type="ECO:0000256" key="3">
    <source>
        <dbReference type="RuleBase" id="RU003476"/>
    </source>
</evidence>
<keyword evidence="2 3" id="KW-0378">Hydrolase</keyword>
<evidence type="ECO:0000313" key="5">
    <source>
        <dbReference type="EMBL" id="MEL0628564.1"/>
    </source>
</evidence>
<dbReference type="InterPro" id="IPR020084">
    <property type="entry name" value="NUDIX_hydrolase_CS"/>
</dbReference>
<dbReference type="CDD" id="cd02883">
    <property type="entry name" value="NUDIX_Hydrolase"/>
    <property type="match status" value="1"/>
</dbReference>
<dbReference type="Proteomes" id="UP001369082">
    <property type="component" value="Unassembled WGS sequence"/>
</dbReference>
<dbReference type="PANTHER" id="PTHR43046">
    <property type="entry name" value="GDP-MANNOSE MANNOSYL HYDROLASE"/>
    <property type="match status" value="1"/>
</dbReference>
<evidence type="ECO:0000313" key="6">
    <source>
        <dbReference type="Proteomes" id="UP001369082"/>
    </source>
</evidence>
<comment type="similarity">
    <text evidence="3">Belongs to the Nudix hydrolase family.</text>
</comment>
<dbReference type="PANTHER" id="PTHR43046:SF15">
    <property type="entry name" value="MUTT_NUDIX FAMILY PROTEIN"/>
    <property type="match status" value="1"/>
</dbReference>
<gene>
    <name evidence="5" type="ORF">V6256_02995</name>
</gene>
<dbReference type="InterPro" id="IPR015797">
    <property type="entry name" value="NUDIX_hydrolase-like_dom_sf"/>
</dbReference>
<dbReference type="Gene3D" id="3.90.79.10">
    <property type="entry name" value="Nucleoside Triphosphate Pyrophosphohydrolase"/>
    <property type="match status" value="1"/>
</dbReference>
<dbReference type="PROSITE" id="PS51462">
    <property type="entry name" value="NUDIX"/>
    <property type="match status" value="1"/>
</dbReference>
<evidence type="ECO:0000256" key="2">
    <source>
        <dbReference type="ARBA" id="ARBA00022801"/>
    </source>
</evidence>
<dbReference type="Pfam" id="PF00293">
    <property type="entry name" value="NUDIX"/>
    <property type="match status" value="1"/>
</dbReference>
<sequence length="181" mass="21221">MQLLKRVIHDAITHQQITPEHPQCFTRIATRAIVIRAQKILLMYTQRYNDYSLPGGGVDQGESLEEGLKRELSEETGAYDINNIKAFGLYEEFRPYRHDKYYTHCNVMHMLSYCYTCDIAEQLAAMKLEDYEIKNGMRVSWVDIDEAINHNLQTMSHDPKQGLSIERETYLLKQIKNKLFN</sequence>
<dbReference type="EMBL" id="JBAKAZ010000007">
    <property type="protein sequence ID" value="MEL0628564.1"/>
    <property type="molecule type" value="Genomic_DNA"/>
</dbReference>
<dbReference type="InterPro" id="IPR020476">
    <property type="entry name" value="Nudix_hydrolase"/>
</dbReference>
<organism evidence="5 6">
    <name type="scientific">Psychromonas aquatilis</name>
    <dbReference type="NCBI Taxonomy" id="2005072"/>
    <lineage>
        <taxon>Bacteria</taxon>
        <taxon>Pseudomonadati</taxon>
        <taxon>Pseudomonadota</taxon>
        <taxon>Gammaproteobacteria</taxon>
        <taxon>Alteromonadales</taxon>
        <taxon>Psychromonadaceae</taxon>
        <taxon>Psychromonas</taxon>
    </lineage>
</organism>
<dbReference type="SUPFAM" id="SSF55811">
    <property type="entry name" value="Nudix"/>
    <property type="match status" value="1"/>
</dbReference>
<proteinExistence type="inferred from homology"/>